<keyword evidence="1" id="KW-1133">Transmembrane helix</keyword>
<proteinExistence type="predicted"/>
<dbReference type="Proteomes" id="UP000824037">
    <property type="component" value="Unassembled WGS sequence"/>
</dbReference>
<evidence type="ECO:0000313" key="3">
    <source>
        <dbReference type="Proteomes" id="UP000824037"/>
    </source>
</evidence>
<evidence type="ECO:0000313" key="2">
    <source>
        <dbReference type="EMBL" id="HIZ35571.1"/>
    </source>
</evidence>
<comment type="caution">
    <text evidence="2">The sequence shown here is derived from an EMBL/GenBank/DDBJ whole genome shotgun (WGS) entry which is preliminary data.</text>
</comment>
<keyword evidence="1" id="KW-0812">Transmembrane</keyword>
<gene>
    <name evidence="2" type="ORF">H9815_07315</name>
</gene>
<feature type="transmembrane region" description="Helical" evidence="1">
    <location>
        <begin position="107"/>
        <end position="129"/>
    </location>
</feature>
<feature type="transmembrane region" description="Helical" evidence="1">
    <location>
        <begin position="135"/>
        <end position="162"/>
    </location>
</feature>
<dbReference type="Pfam" id="PF06695">
    <property type="entry name" value="Sm_multidrug_ex"/>
    <property type="match status" value="1"/>
</dbReference>
<dbReference type="AlphaFoldDB" id="A0A9D2J3S6"/>
<keyword evidence="1" id="KW-0472">Membrane</keyword>
<organism evidence="2 3">
    <name type="scientific">Candidatus Ruania gallistercoris</name>
    <dbReference type="NCBI Taxonomy" id="2838746"/>
    <lineage>
        <taxon>Bacteria</taxon>
        <taxon>Bacillati</taxon>
        <taxon>Actinomycetota</taxon>
        <taxon>Actinomycetes</taxon>
        <taxon>Micrococcales</taxon>
        <taxon>Ruaniaceae</taxon>
        <taxon>Ruania</taxon>
    </lineage>
</organism>
<evidence type="ECO:0000256" key="1">
    <source>
        <dbReference type="SAM" id="Phobius"/>
    </source>
</evidence>
<feature type="transmembrane region" description="Helical" evidence="1">
    <location>
        <begin position="39"/>
        <end position="59"/>
    </location>
</feature>
<name>A0A9D2J3S6_9MICO</name>
<accession>A0A9D2J3S6</accession>
<reference evidence="2" key="1">
    <citation type="journal article" date="2021" name="PeerJ">
        <title>Extensive microbial diversity within the chicken gut microbiome revealed by metagenomics and culture.</title>
        <authorList>
            <person name="Gilroy R."/>
            <person name="Ravi A."/>
            <person name="Getino M."/>
            <person name="Pursley I."/>
            <person name="Horton D.L."/>
            <person name="Alikhan N.F."/>
            <person name="Baker D."/>
            <person name="Gharbi K."/>
            <person name="Hall N."/>
            <person name="Watson M."/>
            <person name="Adriaenssens E.M."/>
            <person name="Foster-Nyarko E."/>
            <person name="Jarju S."/>
            <person name="Secka A."/>
            <person name="Antonio M."/>
            <person name="Oren A."/>
            <person name="Chaudhuri R.R."/>
            <person name="La Ragione R."/>
            <person name="Hildebrand F."/>
            <person name="Pallen M.J."/>
        </authorList>
    </citation>
    <scope>NUCLEOTIDE SEQUENCE</scope>
    <source>
        <strain evidence="2">ChiGjej4B4-7305</strain>
    </source>
</reference>
<dbReference type="EMBL" id="DXBY01000126">
    <property type="protein sequence ID" value="HIZ35571.1"/>
    <property type="molecule type" value="Genomic_DNA"/>
</dbReference>
<sequence length="164" mass="16825">MTGAQWSVLAGAFLGGALPWLEAIVVIPVGIVAGAPAPLVVLAAVIGNLLTVGLAAVFGERIRDWWVARRHRRRDAEGSEDPAVAERRSRRQDRINRVMSRWGTPGLALLGPIGLGTQFSAIAAVALGVTARSAFLWVGAGTVAWSIAAAGLTLGGVSVAGIGG</sequence>
<dbReference type="InterPro" id="IPR009577">
    <property type="entry name" value="Sm_multidrug_ex"/>
</dbReference>
<reference evidence="2" key="2">
    <citation type="submission" date="2021-04" db="EMBL/GenBank/DDBJ databases">
        <authorList>
            <person name="Gilroy R."/>
        </authorList>
    </citation>
    <scope>NUCLEOTIDE SEQUENCE</scope>
    <source>
        <strain evidence="2">ChiGjej4B4-7305</strain>
    </source>
</reference>
<protein>
    <submittedName>
        <fullName evidence="2">Small multi-drug export protein</fullName>
    </submittedName>
</protein>